<dbReference type="InterPro" id="IPR007627">
    <property type="entry name" value="RNA_pol_sigma70_r2"/>
</dbReference>
<dbReference type="InterPro" id="IPR013324">
    <property type="entry name" value="RNA_pol_sigma_r3/r4-like"/>
</dbReference>
<dbReference type="PANTHER" id="PTHR43133">
    <property type="entry name" value="RNA POLYMERASE ECF-TYPE SIGMA FACTO"/>
    <property type="match status" value="1"/>
</dbReference>
<evidence type="ECO:0000256" key="1">
    <source>
        <dbReference type="ARBA" id="ARBA00010641"/>
    </source>
</evidence>
<dbReference type="SUPFAM" id="SSF88659">
    <property type="entry name" value="Sigma3 and sigma4 domains of RNA polymerase sigma factors"/>
    <property type="match status" value="1"/>
</dbReference>
<dbReference type="Gene3D" id="1.10.1740.10">
    <property type="match status" value="1"/>
</dbReference>
<feature type="domain" description="RNA polymerase sigma-70 region 2" evidence="5">
    <location>
        <begin position="17"/>
        <end position="84"/>
    </location>
</feature>
<accession>A0ABY1PVS9</accession>
<organism evidence="6 7">
    <name type="scientific">Neorhodopirellula lusitana</name>
    <dbReference type="NCBI Taxonomy" id="445327"/>
    <lineage>
        <taxon>Bacteria</taxon>
        <taxon>Pseudomonadati</taxon>
        <taxon>Planctomycetota</taxon>
        <taxon>Planctomycetia</taxon>
        <taxon>Pirellulales</taxon>
        <taxon>Pirellulaceae</taxon>
        <taxon>Neorhodopirellula</taxon>
    </lineage>
</organism>
<comment type="similarity">
    <text evidence="1">Belongs to the sigma-70 factor family. ECF subfamily.</text>
</comment>
<dbReference type="EMBL" id="FXUG01000003">
    <property type="protein sequence ID" value="SMP50550.1"/>
    <property type="molecule type" value="Genomic_DNA"/>
</dbReference>
<dbReference type="NCBIfam" id="TIGR02937">
    <property type="entry name" value="sigma70-ECF"/>
    <property type="match status" value="1"/>
</dbReference>
<dbReference type="NCBIfam" id="TIGR02989">
    <property type="entry name" value="Sig-70_gvs1"/>
    <property type="match status" value="1"/>
</dbReference>
<gene>
    <name evidence="6" type="ORF">SAMN06265222_103121</name>
</gene>
<dbReference type="SUPFAM" id="SSF88946">
    <property type="entry name" value="Sigma2 domain of RNA polymerase sigma factors"/>
    <property type="match status" value="1"/>
</dbReference>
<evidence type="ECO:0000256" key="3">
    <source>
        <dbReference type="ARBA" id="ARBA00023082"/>
    </source>
</evidence>
<dbReference type="Gene3D" id="1.10.10.10">
    <property type="entry name" value="Winged helix-like DNA-binding domain superfamily/Winged helix DNA-binding domain"/>
    <property type="match status" value="1"/>
</dbReference>
<keyword evidence="7" id="KW-1185">Reference proteome</keyword>
<dbReference type="PANTHER" id="PTHR43133:SF51">
    <property type="entry name" value="RNA POLYMERASE SIGMA FACTOR"/>
    <property type="match status" value="1"/>
</dbReference>
<comment type="caution">
    <text evidence="6">The sequence shown here is derived from an EMBL/GenBank/DDBJ whole genome shotgun (WGS) entry which is preliminary data.</text>
</comment>
<evidence type="ECO:0000256" key="2">
    <source>
        <dbReference type="ARBA" id="ARBA00023015"/>
    </source>
</evidence>
<reference evidence="6 7" key="1">
    <citation type="submission" date="2017-05" db="EMBL/GenBank/DDBJ databases">
        <authorList>
            <person name="Varghese N."/>
            <person name="Submissions S."/>
        </authorList>
    </citation>
    <scope>NUCLEOTIDE SEQUENCE [LARGE SCALE GENOMIC DNA]</scope>
    <source>
        <strain evidence="6 7">DSM 25457</strain>
    </source>
</reference>
<evidence type="ECO:0000313" key="7">
    <source>
        <dbReference type="Proteomes" id="UP001158067"/>
    </source>
</evidence>
<dbReference type="RefSeq" id="WP_283431929.1">
    <property type="nucleotide sequence ID" value="NZ_CAWLDM010000001.1"/>
</dbReference>
<dbReference type="InterPro" id="IPR014284">
    <property type="entry name" value="RNA_pol_sigma-70_dom"/>
</dbReference>
<dbReference type="InterPro" id="IPR014331">
    <property type="entry name" value="RNA_pol_sigma70_ECF_RHOBA"/>
</dbReference>
<sequence>MDNQAGAGGDVARFVRLFTANERRIRAFLYGLLVNRDAVDEVMQNVSVVLWEKFSALQDDDGFLKWSYVVARYEAQMHRRKLARNRFVFDDDLLAQLASEYASEEDFQADDQMLHYLDDCMTKLDDSERELIVTAYGTNQSLTSVADRLDVTANSLYKTVARLRRRLQRCIDHKCQPVTPALGNE</sequence>
<dbReference type="Proteomes" id="UP001158067">
    <property type="component" value="Unassembled WGS sequence"/>
</dbReference>
<keyword evidence="3" id="KW-0731">Sigma factor</keyword>
<evidence type="ECO:0000313" key="6">
    <source>
        <dbReference type="EMBL" id="SMP50550.1"/>
    </source>
</evidence>
<proteinExistence type="inferred from homology"/>
<evidence type="ECO:0000259" key="5">
    <source>
        <dbReference type="Pfam" id="PF04542"/>
    </source>
</evidence>
<dbReference type="InterPro" id="IPR039425">
    <property type="entry name" value="RNA_pol_sigma-70-like"/>
</dbReference>
<evidence type="ECO:0000256" key="4">
    <source>
        <dbReference type="ARBA" id="ARBA00023163"/>
    </source>
</evidence>
<keyword evidence="4" id="KW-0804">Transcription</keyword>
<dbReference type="Pfam" id="PF04542">
    <property type="entry name" value="Sigma70_r2"/>
    <property type="match status" value="1"/>
</dbReference>
<dbReference type="InterPro" id="IPR036388">
    <property type="entry name" value="WH-like_DNA-bd_sf"/>
</dbReference>
<name>A0ABY1PVS9_9BACT</name>
<protein>
    <submittedName>
        <fullName evidence="6">RNA polymerase sigma-70 factor, ECF subfamily</fullName>
    </submittedName>
</protein>
<keyword evidence="2" id="KW-0805">Transcription regulation</keyword>
<dbReference type="InterPro" id="IPR013325">
    <property type="entry name" value="RNA_pol_sigma_r2"/>
</dbReference>